<dbReference type="EMBL" id="JAODBU010000003">
    <property type="protein sequence ID" value="MCT7398276.1"/>
    <property type="molecule type" value="Genomic_DNA"/>
</dbReference>
<dbReference type="EC" id="2.7.2.11" evidence="8"/>
<dbReference type="HAMAP" id="MF_00456">
    <property type="entry name" value="ProB"/>
    <property type="match status" value="1"/>
</dbReference>
<dbReference type="InterPro" id="IPR036393">
    <property type="entry name" value="AceGlu_kinase-like_sf"/>
</dbReference>
<feature type="domain" description="Aspartate/glutamate/uridylate kinase" evidence="9">
    <location>
        <begin position="8"/>
        <end position="238"/>
    </location>
</feature>
<dbReference type="InterPro" id="IPR019797">
    <property type="entry name" value="Glutamate_5-kinase_CS"/>
</dbReference>
<feature type="binding site" evidence="8">
    <location>
        <position position="13"/>
    </location>
    <ligand>
        <name>ATP</name>
        <dbReference type="ChEBI" id="CHEBI:30616"/>
    </ligand>
</feature>
<keyword evidence="6 8" id="KW-0418">Kinase</keyword>
<keyword evidence="5 8" id="KW-0547">Nucleotide-binding</keyword>
<evidence type="ECO:0000256" key="8">
    <source>
        <dbReference type="HAMAP-Rule" id="MF_00456"/>
    </source>
</evidence>
<dbReference type="PROSITE" id="PS00902">
    <property type="entry name" value="GLUTAMATE_5_KINASE"/>
    <property type="match status" value="1"/>
</dbReference>
<evidence type="ECO:0000256" key="7">
    <source>
        <dbReference type="ARBA" id="ARBA00022840"/>
    </source>
</evidence>
<proteinExistence type="inferred from homology"/>
<keyword evidence="7 8" id="KW-0067">ATP-binding</keyword>
<dbReference type="Proteomes" id="UP001431199">
    <property type="component" value="Unassembled WGS sequence"/>
</dbReference>
<dbReference type="NCBIfam" id="TIGR01027">
    <property type="entry name" value="proB"/>
    <property type="match status" value="1"/>
</dbReference>
<keyword evidence="3 8" id="KW-0641">Proline biosynthesis</keyword>
<organism evidence="10 11">
    <name type="scientific">Eubacterium album</name>
    <dbReference type="NCBI Taxonomy" id="2978477"/>
    <lineage>
        <taxon>Bacteria</taxon>
        <taxon>Bacillati</taxon>
        <taxon>Bacillota</taxon>
        <taxon>Clostridia</taxon>
        <taxon>Eubacteriales</taxon>
        <taxon>Eubacteriaceae</taxon>
        <taxon>Eubacterium</taxon>
    </lineage>
</organism>
<feature type="binding site" evidence="8">
    <location>
        <begin position="172"/>
        <end position="173"/>
    </location>
    <ligand>
        <name>ATP</name>
        <dbReference type="ChEBI" id="CHEBI:30616"/>
    </ligand>
</feature>
<dbReference type="Pfam" id="PF00696">
    <property type="entry name" value="AA_kinase"/>
    <property type="match status" value="1"/>
</dbReference>
<keyword evidence="4 8" id="KW-0808">Transferase</keyword>
<dbReference type="InterPro" id="IPR011529">
    <property type="entry name" value="Glu_5kinase"/>
</dbReference>
<dbReference type="GO" id="GO:0004349">
    <property type="term" value="F:glutamate 5-kinase activity"/>
    <property type="evidence" value="ECO:0007669"/>
    <property type="project" value="UniProtKB-EC"/>
</dbReference>
<dbReference type="InterPro" id="IPR041739">
    <property type="entry name" value="G5K_ProB"/>
</dbReference>
<dbReference type="Gene3D" id="3.40.1160.10">
    <property type="entry name" value="Acetylglutamate kinase-like"/>
    <property type="match status" value="1"/>
</dbReference>
<feature type="binding site" evidence="8">
    <location>
        <position position="53"/>
    </location>
    <ligand>
        <name>substrate</name>
    </ligand>
</feature>
<comment type="similarity">
    <text evidence="8">Belongs to the glutamate 5-kinase family.</text>
</comment>
<comment type="pathway">
    <text evidence="8">Amino-acid biosynthesis; L-proline biosynthesis; L-glutamate 5-semialdehyde from L-glutamate: step 1/2.</text>
</comment>
<sequence length="264" mass="28277">MATLKDAKRIVIKVGTSTLTHSTGKTNIRRMKALVAVISDIVNSGIEVALVTSGAIGVGVGKLGLKDRPTDTAGKQAAATVGQCELMFMYDKMFGEFGHATGQFLITKRDVEHEECHNNLINAFEKTFEYGAIPIINENDAVAVEEIVYGDNDSLSAIVAKLVKADALLILTDIDGLYDDNPNENEDARIIPVVEEITEGLFEIAGGKGSKFGTGGMITKLIAAQIATEAGIDTIIINGFDADNIYKVLEGHQVGTFFVAKNRK</sequence>
<dbReference type="CDD" id="cd04242">
    <property type="entry name" value="AAK_G5K_ProB"/>
    <property type="match status" value="1"/>
</dbReference>
<protein>
    <recommendedName>
        <fullName evidence="8">Glutamate 5-kinase</fullName>
        <ecNumber evidence="8">2.7.2.11</ecNumber>
    </recommendedName>
    <alternativeName>
        <fullName evidence="8">Gamma-glutamyl kinase</fullName>
        <shortName evidence="8">GK</shortName>
    </alternativeName>
</protein>
<dbReference type="PRINTS" id="PR00474">
    <property type="entry name" value="GLU5KINASE"/>
</dbReference>
<name>A0ABT2LYA9_9FIRM</name>
<evidence type="ECO:0000259" key="9">
    <source>
        <dbReference type="Pfam" id="PF00696"/>
    </source>
</evidence>
<dbReference type="RefSeq" id="WP_178514990.1">
    <property type="nucleotide sequence ID" value="NZ_JAODBU010000003.1"/>
</dbReference>
<dbReference type="PANTHER" id="PTHR43654">
    <property type="entry name" value="GLUTAMATE 5-KINASE"/>
    <property type="match status" value="1"/>
</dbReference>
<keyword evidence="2 8" id="KW-0028">Amino-acid biosynthesis</keyword>
<accession>A0ABT2LYA9</accession>
<dbReference type="InterPro" id="IPR005715">
    <property type="entry name" value="Glu_5kinase/COase_Synthase"/>
</dbReference>
<evidence type="ECO:0000256" key="5">
    <source>
        <dbReference type="ARBA" id="ARBA00022741"/>
    </source>
</evidence>
<dbReference type="SUPFAM" id="SSF53633">
    <property type="entry name" value="Carbamate kinase-like"/>
    <property type="match status" value="1"/>
</dbReference>
<evidence type="ECO:0000256" key="4">
    <source>
        <dbReference type="ARBA" id="ARBA00022679"/>
    </source>
</evidence>
<comment type="function">
    <text evidence="8">Catalyzes the transfer of a phosphate group to glutamate to form L-glutamate 5-phosphate.</text>
</comment>
<comment type="subcellular location">
    <subcellularLocation>
        <location evidence="8">Cytoplasm</location>
    </subcellularLocation>
</comment>
<keyword evidence="11" id="KW-1185">Reference proteome</keyword>
<evidence type="ECO:0000256" key="3">
    <source>
        <dbReference type="ARBA" id="ARBA00022650"/>
    </source>
</evidence>
<evidence type="ECO:0000256" key="2">
    <source>
        <dbReference type="ARBA" id="ARBA00022605"/>
    </source>
</evidence>
<gene>
    <name evidence="8 10" type="primary">proB</name>
    <name evidence="10" type="ORF">N5B56_04125</name>
</gene>
<feature type="binding site" evidence="8">
    <location>
        <position position="152"/>
    </location>
    <ligand>
        <name>substrate</name>
    </ligand>
</feature>
<evidence type="ECO:0000313" key="10">
    <source>
        <dbReference type="EMBL" id="MCT7398276.1"/>
    </source>
</evidence>
<evidence type="ECO:0000256" key="6">
    <source>
        <dbReference type="ARBA" id="ARBA00022777"/>
    </source>
</evidence>
<evidence type="ECO:0000313" key="11">
    <source>
        <dbReference type="Proteomes" id="UP001431199"/>
    </source>
</evidence>
<dbReference type="PANTHER" id="PTHR43654:SF1">
    <property type="entry name" value="ISOPENTENYL PHOSPHATE KINASE"/>
    <property type="match status" value="1"/>
</dbReference>
<dbReference type="PIRSF" id="PIRSF000729">
    <property type="entry name" value="GK"/>
    <property type="match status" value="1"/>
</dbReference>
<feature type="binding site" evidence="8">
    <location>
        <position position="140"/>
    </location>
    <ligand>
        <name>substrate</name>
    </ligand>
</feature>
<comment type="catalytic activity">
    <reaction evidence="8">
        <text>L-glutamate + ATP = L-glutamyl 5-phosphate + ADP</text>
        <dbReference type="Rhea" id="RHEA:14877"/>
        <dbReference type="ChEBI" id="CHEBI:29985"/>
        <dbReference type="ChEBI" id="CHEBI:30616"/>
        <dbReference type="ChEBI" id="CHEBI:58274"/>
        <dbReference type="ChEBI" id="CHEBI:456216"/>
        <dbReference type="EC" id="2.7.2.11"/>
    </reaction>
</comment>
<feature type="binding site" evidence="8">
    <location>
        <begin position="214"/>
        <end position="220"/>
    </location>
    <ligand>
        <name>ATP</name>
        <dbReference type="ChEBI" id="CHEBI:30616"/>
    </ligand>
</feature>
<comment type="caution">
    <text evidence="10">The sequence shown here is derived from an EMBL/GenBank/DDBJ whole genome shotgun (WGS) entry which is preliminary data.</text>
</comment>
<reference evidence="10" key="1">
    <citation type="submission" date="2022-09" db="EMBL/GenBank/DDBJ databases">
        <title>Eubacterium sp. LFL-14 isolated from human feces.</title>
        <authorList>
            <person name="Liu F."/>
        </authorList>
    </citation>
    <scope>NUCLEOTIDE SEQUENCE</scope>
    <source>
        <strain evidence="10">LFL-14</strain>
    </source>
</reference>
<keyword evidence="1 8" id="KW-0963">Cytoplasm</keyword>
<dbReference type="InterPro" id="IPR001048">
    <property type="entry name" value="Asp/Glu/Uridylate_kinase"/>
</dbReference>
<dbReference type="InterPro" id="IPR001057">
    <property type="entry name" value="Glu/AcGlu_kinase"/>
</dbReference>
<evidence type="ECO:0000256" key="1">
    <source>
        <dbReference type="ARBA" id="ARBA00022490"/>
    </source>
</evidence>